<dbReference type="AlphaFoldDB" id="A0A8S9IHJ3"/>
<comment type="caution">
    <text evidence="2">The sequence shown here is derived from an EMBL/GenBank/DDBJ whole genome shotgun (WGS) entry which is preliminary data.</text>
</comment>
<accession>A0A8S9IHJ3</accession>
<gene>
    <name evidence="2" type="ORF">F2Q68_00025513</name>
</gene>
<feature type="region of interest" description="Disordered" evidence="1">
    <location>
        <begin position="1"/>
        <end position="24"/>
    </location>
</feature>
<dbReference type="Proteomes" id="UP000712281">
    <property type="component" value="Unassembled WGS sequence"/>
</dbReference>
<protein>
    <submittedName>
        <fullName evidence="2">Uncharacterized protein</fullName>
    </submittedName>
</protein>
<reference evidence="2" key="1">
    <citation type="submission" date="2019-12" db="EMBL/GenBank/DDBJ databases">
        <title>Genome sequencing and annotation of Brassica cretica.</title>
        <authorList>
            <person name="Studholme D.J."/>
            <person name="Sarris P.F."/>
        </authorList>
    </citation>
    <scope>NUCLEOTIDE SEQUENCE</scope>
    <source>
        <strain evidence="2">PFS-001/15</strain>
        <tissue evidence="2">Leaf</tissue>
    </source>
</reference>
<dbReference type="EMBL" id="QGKW02001911">
    <property type="protein sequence ID" value="KAF2569550.1"/>
    <property type="molecule type" value="Genomic_DNA"/>
</dbReference>
<evidence type="ECO:0000313" key="3">
    <source>
        <dbReference type="Proteomes" id="UP000712281"/>
    </source>
</evidence>
<proteinExistence type="predicted"/>
<sequence>MDCASTTDQPFPLSPMPSGHQSPPDLGKLPFCFGEFPLGHCTISMASSTSWKGRMDSSASHQSLHHRSRFDQFTFTLRLPRIAPADDPL</sequence>
<name>A0A8S9IHJ3_BRACR</name>
<organism evidence="2 3">
    <name type="scientific">Brassica cretica</name>
    <name type="common">Mustard</name>
    <dbReference type="NCBI Taxonomy" id="69181"/>
    <lineage>
        <taxon>Eukaryota</taxon>
        <taxon>Viridiplantae</taxon>
        <taxon>Streptophyta</taxon>
        <taxon>Embryophyta</taxon>
        <taxon>Tracheophyta</taxon>
        <taxon>Spermatophyta</taxon>
        <taxon>Magnoliopsida</taxon>
        <taxon>eudicotyledons</taxon>
        <taxon>Gunneridae</taxon>
        <taxon>Pentapetalae</taxon>
        <taxon>rosids</taxon>
        <taxon>malvids</taxon>
        <taxon>Brassicales</taxon>
        <taxon>Brassicaceae</taxon>
        <taxon>Brassiceae</taxon>
        <taxon>Brassica</taxon>
    </lineage>
</organism>
<evidence type="ECO:0000313" key="2">
    <source>
        <dbReference type="EMBL" id="KAF2569550.1"/>
    </source>
</evidence>
<evidence type="ECO:0000256" key="1">
    <source>
        <dbReference type="SAM" id="MobiDB-lite"/>
    </source>
</evidence>